<evidence type="ECO:0000313" key="3">
    <source>
        <dbReference type="Proteomes" id="UP000192660"/>
    </source>
</evidence>
<proteinExistence type="predicted"/>
<feature type="transmembrane region" description="Helical" evidence="1">
    <location>
        <begin position="151"/>
        <end position="170"/>
    </location>
</feature>
<dbReference type="AlphaFoldDB" id="A0A1W1WC00"/>
<feature type="transmembrane region" description="Helical" evidence="1">
    <location>
        <begin position="177"/>
        <end position="198"/>
    </location>
</feature>
<feature type="transmembrane region" description="Helical" evidence="1">
    <location>
        <begin position="244"/>
        <end position="261"/>
    </location>
</feature>
<feature type="transmembrane region" description="Helical" evidence="1">
    <location>
        <begin position="119"/>
        <end position="139"/>
    </location>
</feature>
<feature type="transmembrane region" description="Helical" evidence="1">
    <location>
        <begin position="90"/>
        <end position="107"/>
    </location>
</feature>
<keyword evidence="3" id="KW-1185">Reference proteome</keyword>
<protein>
    <recommendedName>
        <fullName evidence="4">O-antigen ligase</fullName>
    </recommendedName>
</protein>
<dbReference type="STRING" id="28034.BFX07_09740"/>
<evidence type="ECO:0000256" key="1">
    <source>
        <dbReference type="SAM" id="Phobius"/>
    </source>
</evidence>
<keyword evidence="1" id="KW-1133">Transmembrane helix</keyword>
<reference evidence="3" key="1">
    <citation type="submission" date="2017-04" db="EMBL/GenBank/DDBJ databases">
        <authorList>
            <person name="Varghese N."/>
            <person name="Submissions S."/>
        </authorList>
    </citation>
    <scope>NUCLEOTIDE SEQUENCE [LARGE SCALE GENOMIC DNA]</scope>
    <source>
        <strain evidence="3">DSM 9293</strain>
    </source>
</reference>
<organism evidence="2 3">
    <name type="scientific">Sulfobacillus thermosulfidooxidans (strain DSM 9293 / VKM B-1269 / AT-1)</name>
    <dbReference type="NCBI Taxonomy" id="929705"/>
    <lineage>
        <taxon>Bacteria</taxon>
        <taxon>Bacillati</taxon>
        <taxon>Bacillota</taxon>
        <taxon>Clostridia</taxon>
        <taxon>Eubacteriales</taxon>
        <taxon>Clostridiales Family XVII. Incertae Sedis</taxon>
        <taxon>Sulfobacillus</taxon>
    </lineage>
</organism>
<feature type="transmembrane region" description="Helical" evidence="1">
    <location>
        <begin position="36"/>
        <end position="54"/>
    </location>
</feature>
<sequence length="465" mass="52711">MRTDAMDKPWDLLGNTLKMATFALILAALAVSRNHLIIWGSVGVLGLLIVLVLFSHYGEKVPMLIFFLFMALTILFNRSFSHMALPKPPFYVTEMTMALLTVMLWYKGQLVIPRAMRPWLLWVGAVMMIGLIFNGPRFGWLAVIRDSAELYYIWFVPLSYSLYRLALPLLSRRTVEWGLATALWLVPLVYLATASIQLPSTAESVSAMLILTLFIWEWHDVPPAMIWPALILNMVSLMRWGARGPWVGFGFAVMVLLILAPKVKGQFLARLKLETMVSVGVCLWLLGVLWLVDQPLLAHILQDLKSLTTFHGHYSQIANNRWRLIIWEEAAKQILSNPYAIRVGQPWIPEKLVSLGYGGWNATQGFAQNTVALSNSYLQMMQWYGIWAIIPVGMIVYHSLKRLFQVRPLGPNQVLISTFLAIWAVVTGVEVVLEGPYMSAIVWSVMGLAWYFPQWHSVHKKEGAA</sequence>
<keyword evidence="1" id="KW-0472">Membrane</keyword>
<feature type="transmembrane region" description="Helical" evidence="1">
    <location>
        <begin position="273"/>
        <end position="292"/>
    </location>
</feature>
<feature type="transmembrane region" description="Helical" evidence="1">
    <location>
        <begin position="381"/>
        <end position="400"/>
    </location>
</feature>
<name>A0A1W1WC00_SULTA</name>
<gene>
    <name evidence="2" type="ORF">SAMN00768000_1299</name>
</gene>
<feature type="transmembrane region" description="Helical" evidence="1">
    <location>
        <begin position="61"/>
        <end position="78"/>
    </location>
</feature>
<dbReference type="Proteomes" id="UP000192660">
    <property type="component" value="Unassembled WGS sequence"/>
</dbReference>
<dbReference type="RefSeq" id="WP_084661059.1">
    <property type="nucleotide sequence ID" value="NZ_FWWY01000001.1"/>
</dbReference>
<evidence type="ECO:0008006" key="4">
    <source>
        <dbReference type="Google" id="ProtNLM"/>
    </source>
</evidence>
<feature type="transmembrane region" description="Helical" evidence="1">
    <location>
        <begin position="412"/>
        <end position="429"/>
    </location>
</feature>
<evidence type="ECO:0000313" key="2">
    <source>
        <dbReference type="EMBL" id="SMC03831.1"/>
    </source>
</evidence>
<keyword evidence="1" id="KW-0812">Transmembrane</keyword>
<accession>A0A1W1WC00</accession>
<feature type="transmembrane region" description="Helical" evidence="1">
    <location>
        <begin position="12"/>
        <end position="30"/>
    </location>
</feature>
<dbReference type="EMBL" id="FWWY01000001">
    <property type="protein sequence ID" value="SMC03831.1"/>
    <property type="molecule type" value="Genomic_DNA"/>
</dbReference>